<keyword evidence="9" id="KW-1185">Reference proteome</keyword>
<comment type="subcellular location">
    <subcellularLocation>
        <location evidence="1">Membrane</location>
        <topology evidence="1">Single-pass membrane protein</topology>
    </subcellularLocation>
</comment>
<reference evidence="9" key="1">
    <citation type="submission" date="2015-09" db="EMBL/GenBank/DDBJ databases">
        <authorList>
            <consortium name="Pathogen Informatics"/>
        </authorList>
    </citation>
    <scope>NUCLEOTIDE SEQUENCE [LARGE SCALE GENOMIC DNA]</scope>
    <source>
        <strain evidence="9">Lake Konstanz</strain>
    </source>
</reference>
<dbReference type="GO" id="GO:0016757">
    <property type="term" value="F:glycosyltransferase activity"/>
    <property type="evidence" value="ECO:0007669"/>
    <property type="project" value="UniProtKB-KW"/>
</dbReference>
<gene>
    <name evidence="8" type="ORF">BSAL_69675</name>
</gene>
<evidence type="ECO:0000259" key="7">
    <source>
        <dbReference type="Pfam" id="PF23452"/>
    </source>
</evidence>
<evidence type="ECO:0000313" key="8">
    <source>
        <dbReference type="EMBL" id="CUG02318.1"/>
    </source>
</evidence>
<accession>A0A0S4IYP5</accession>
<dbReference type="GO" id="GO:0016020">
    <property type="term" value="C:membrane"/>
    <property type="evidence" value="ECO:0007669"/>
    <property type="project" value="UniProtKB-SubCell"/>
</dbReference>
<keyword evidence="2" id="KW-0328">Glycosyltransferase</keyword>
<evidence type="ECO:0000256" key="1">
    <source>
        <dbReference type="ARBA" id="ARBA00004167"/>
    </source>
</evidence>
<evidence type="ECO:0000256" key="2">
    <source>
        <dbReference type="ARBA" id="ARBA00022676"/>
    </source>
</evidence>
<keyword evidence="6" id="KW-0472">Membrane</keyword>
<evidence type="ECO:0000256" key="6">
    <source>
        <dbReference type="ARBA" id="ARBA00023136"/>
    </source>
</evidence>
<dbReference type="Pfam" id="PF23452">
    <property type="entry name" value="HPAT"/>
    <property type="match status" value="1"/>
</dbReference>
<dbReference type="Proteomes" id="UP000051952">
    <property type="component" value="Unassembled WGS sequence"/>
</dbReference>
<name>A0A0S4IYP5_BODSA</name>
<dbReference type="InterPro" id="IPR044845">
    <property type="entry name" value="HPAT/SRGT1-like"/>
</dbReference>
<feature type="domain" description="Hydroxyproline O-arabinosyltransferase-like" evidence="7">
    <location>
        <begin position="58"/>
        <end position="240"/>
    </location>
</feature>
<keyword evidence="4" id="KW-0812">Transmembrane</keyword>
<evidence type="ECO:0000256" key="5">
    <source>
        <dbReference type="ARBA" id="ARBA00022989"/>
    </source>
</evidence>
<keyword evidence="3" id="KW-0808">Transferase</keyword>
<proteinExistence type="predicted"/>
<sequence>MEQSWEEVQQGGFISRVIAGCKPGNTKANAWLKSVLSPQVADTRFGAYYAPESSTLPNGKYYAPYNRPNAIWYWLNHTDLTEQVFILTDPDMYYMHRLNVATVTRGHPAAQYYGYMEGTAFERYKCPLCPDPSRAYRGGGIHNKKSYSVGPPWVLHVDDFRTMMPTWVQLVPMLRDIDDIWIIEMVAYAVAAAFHGLPHTLFYHGMVDNVRQEPLWDNSDALTAPGGNQIALLHYCYTWEVGEVAPKNAEEGGKQHDRMVRRERSEKHPITNYYHWSKYRTPSDWPGGKGVYAHNVLDCNCPLLQEIHTSNALPLISDNIVSHNWRRTMVFLRMYLPGLNKALTSWKRNVLNCTIPTPEEHEEFEKAIALHLSAPGSHGDPTSVHAPSKFKKILNLAKQLRTSHPTYWISRYVINSTSEDLRSIVFEEAKVARARDYEAIRKEQLAATNAAQVVTGAGGDVTVATNATTD</sequence>
<dbReference type="PANTHER" id="PTHR31485:SF7">
    <property type="entry name" value="PEPTIDYL SERINE ALPHA-GALACTOSYLTRANSFERASE"/>
    <property type="match status" value="1"/>
</dbReference>
<dbReference type="InterPro" id="IPR056508">
    <property type="entry name" value="HPAT-like"/>
</dbReference>
<evidence type="ECO:0000256" key="3">
    <source>
        <dbReference type="ARBA" id="ARBA00022679"/>
    </source>
</evidence>
<evidence type="ECO:0000313" key="9">
    <source>
        <dbReference type="Proteomes" id="UP000051952"/>
    </source>
</evidence>
<keyword evidence="5" id="KW-1133">Transmembrane helix</keyword>
<dbReference type="OrthoDB" id="2015991at2759"/>
<dbReference type="AlphaFoldDB" id="A0A0S4IYP5"/>
<dbReference type="EMBL" id="CYKH01000496">
    <property type="protein sequence ID" value="CUG02318.1"/>
    <property type="molecule type" value="Genomic_DNA"/>
</dbReference>
<dbReference type="PANTHER" id="PTHR31485">
    <property type="entry name" value="PEPTIDYL SERINE ALPHA-GALACTOSYLTRANSFERASE"/>
    <property type="match status" value="1"/>
</dbReference>
<organism evidence="8 9">
    <name type="scientific">Bodo saltans</name>
    <name type="common">Flagellated protozoan</name>
    <dbReference type="NCBI Taxonomy" id="75058"/>
    <lineage>
        <taxon>Eukaryota</taxon>
        <taxon>Discoba</taxon>
        <taxon>Euglenozoa</taxon>
        <taxon>Kinetoplastea</taxon>
        <taxon>Metakinetoplastina</taxon>
        <taxon>Eubodonida</taxon>
        <taxon>Bodonidae</taxon>
        <taxon>Bodo</taxon>
    </lineage>
</organism>
<protein>
    <recommendedName>
        <fullName evidence="7">Hydroxyproline O-arabinosyltransferase-like domain-containing protein</fullName>
    </recommendedName>
</protein>
<dbReference type="VEuPathDB" id="TriTrypDB:BSAL_69675"/>
<evidence type="ECO:0000256" key="4">
    <source>
        <dbReference type="ARBA" id="ARBA00022692"/>
    </source>
</evidence>